<dbReference type="EMBL" id="UZAL01036563">
    <property type="protein sequence ID" value="VDP70041.1"/>
    <property type="molecule type" value="Genomic_DNA"/>
</dbReference>
<feature type="region of interest" description="Disordered" evidence="1">
    <location>
        <begin position="1"/>
        <end position="49"/>
    </location>
</feature>
<keyword evidence="3" id="KW-1185">Reference proteome</keyword>
<proteinExistence type="predicted"/>
<feature type="compositionally biased region" description="Gly residues" evidence="1">
    <location>
        <begin position="11"/>
        <end position="39"/>
    </location>
</feature>
<dbReference type="Proteomes" id="UP000269396">
    <property type="component" value="Unassembled WGS sequence"/>
</dbReference>
<sequence length="49" mass="5019">MPAFKQRHPDGGGVTQRGGRGGGVDGRYGNRGGVQGGTSGKRSITLLYT</sequence>
<evidence type="ECO:0000313" key="2">
    <source>
        <dbReference type="EMBL" id="VDP70041.1"/>
    </source>
</evidence>
<reference evidence="2 3" key="1">
    <citation type="submission" date="2018-11" db="EMBL/GenBank/DDBJ databases">
        <authorList>
            <consortium name="Pathogen Informatics"/>
        </authorList>
    </citation>
    <scope>NUCLEOTIDE SEQUENCE [LARGE SCALE GENOMIC DNA]</scope>
    <source>
        <strain>Denwood</strain>
        <strain evidence="3">Zambia</strain>
    </source>
</reference>
<accession>A0A183PNP2</accession>
<gene>
    <name evidence="2" type="ORF">SMTD_LOCUS15976</name>
</gene>
<evidence type="ECO:0000313" key="3">
    <source>
        <dbReference type="Proteomes" id="UP000269396"/>
    </source>
</evidence>
<evidence type="ECO:0000256" key="1">
    <source>
        <dbReference type="SAM" id="MobiDB-lite"/>
    </source>
</evidence>
<organism evidence="2 3">
    <name type="scientific">Schistosoma mattheei</name>
    <dbReference type="NCBI Taxonomy" id="31246"/>
    <lineage>
        <taxon>Eukaryota</taxon>
        <taxon>Metazoa</taxon>
        <taxon>Spiralia</taxon>
        <taxon>Lophotrochozoa</taxon>
        <taxon>Platyhelminthes</taxon>
        <taxon>Trematoda</taxon>
        <taxon>Digenea</taxon>
        <taxon>Strigeidida</taxon>
        <taxon>Schistosomatoidea</taxon>
        <taxon>Schistosomatidae</taxon>
        <taxon>Schistosoma</taxon>
    </lineage>
</organism>
<dbReference type="STRING" id="31246.A0A183PNP2"/>
<feature type="compositionally biased region" description="Polar residues" evidence="1">
    <location>
        <begin position="40"/>
        <end position="49"/>
    </location>
</feature>
<dbReference type="AlphaFoldDB" id="A0A183PNP2"/>
<name>A0A183PNP2_9TREM</name>
<protein>
    <submittedName>
        <fullName evidence="2">Uncharacterized protein</fullName>
    </submittedName>
</protein>